<accession>A0A0R2H7J1</accession>
<evidence type="ECO:0000313" key="2">
    <source>
        <dbReference type="Proteomes" id="UP000051992"/>
    </source>
</evidence>
<keyword evidence="2" id="KW-1185">Reference proteome</keyword>
<protein>
    <recommendedName>
        <fullName evidence="3">DUF910 family protein</fullName>
    </recommendedName>
</protein>
<gene>
    <name evidence="1" type="ORF">IV50_GL000827</name>
</gene>
<dbReference type="EMBL" id="JQBM01000002">
    <property type="protein sequence ID" value="KRN46549.1"/>
    <property type="molecule type" value="Genomic_DNA"/>
</dbReference>
<evidence type="ECO:0000313" key="1">
    <source>
        <dbReference type="EMBL" id="KRN46549.1"/>
    </source>
</evidence>
<dbReference type="SUPFAM" id="SSF158379">
    <property type="entry name" value="YqgQ-like"/>
    <property type="match status" value="1"/>
</dbReference>
<sequence>MHNFLDVLNLLKKYDIYIHVGKRLWDIELAAIEIDNLYRAKLITPKEYAQIKLVLNREHEDEARREQEQEKY</sequence>
<name>A0A0R2H7J1_WEIVI</name>
<comment type="caution">
    <text evidence="1">The sequence shown here is derived from an EMBL/GenBank/DDBJ whole genome shotgun (WGS) entry which is preliminary data.</text>
</comment>
<dbReference type="Proteomes" id="UP000051992">
    <property type="component" value="Unassembled WGS sequence"/>
</dbReference>
<dbReference type="Gene3D" id="1.10.287.760">
    <property type="entry name" value="YqgQ-like"/>
    <property type="match status" value="1"/>
</dbReference>
<dbReference type="PATRIC" id="fig|1629.5.peg.834"/>
<dbReference type="Pfam" id="PF06014">
    <property type="entry name" value="YqgQ-like"/>
    <property type="match status" value="1"/>
</dbReference>
<dbReference type="AlphaFoldDB" id="A0A0R2H7J1"/>
<organism evidence="1 2">
    <name type="scientific">Weissella viridescens</name>
    <name type="common">Lactobacillus viridescens</name>
    <dbReference type="NCBI Taxonomy" id="1629"/>
    <lineage>
        <taxon>Bacteria</taxon>
        <taxon>Bacillati</taxon>
        <taxon>Bacillota</taxon>
        <taxon>Bacilli</taxon>
        <taxon>Lactobacillales</taxon>
        <taxon>Lactobacillaceae</taxon>
        <taxon>Weissella</taxon>
    </lineage>
</organism>
<reference evidence="1 2" key="1">
    <citation type="journal article" date="2015" name="Genome Announc.">
        <title>Expanding the biotechnology potential of lactobacilli through comparative genomics of 213 strains and associated genera.</title>
        <authorList>
            <person name="Sun Z."/>
            <person name="Harris H.M."/>
            <person name="McCann A."/>
            <person name="Guo C."/>
            <person name="Argimon S."/>
            <person name="Zhang W."/>
            <person name="Yang X."/>
            <person name="Jeffery I.B."/>
            <person name="Cooney J.C."/>
            <person name="Kagawa T.F."/>
            <person name="Liu W."/>
            <person name="Song Y."/>
            <person name="Salvetti E."/>
            <person name="Wrobel A."/>
            <person name="Rasinkangas P."/>
            <person name="Parkhill J."/>
            <person name="Rea M.C."/>
            <person name="O'Sullivan O."/>
            <person name="Ritari J."/>
            <person name="Douillard F.P."/>
            <person name="Paul Ross R."/>
            <person name="Yang R."/>
            <person name="Briner A.E."/>
            <person name="Felis G.E."/>
            <person name="de Vos W.M."/>
            <person name="Barrangou R."/>
            <person name="Klaenhammer T.R."/>
            <person name="Caufield P.W."/>
            <person name="Cui Y."/>
            <person name="Zhang H."/>
            <person name="O'Toole P.W."/>
        </authorList>
    </citation>
    <scope>NUCLEOTIDE SEQUENCE [LARGE SCALE GENOMIC DNA]</scope>
    <source>
        <strain evidence="1 2">DSM 20410</strain>
    </source>
</reference>
<dbReference type="OrthoDB" id="2361671at2"/>
<dbReference type="InterPro" id="IPR023164">
    <property type="entry name" value="YqgQ-like_sf"/>
</dbReference>
<evidence type="ECO:0008006" key="3">
    <source>
        <dbReference type="Google" id="ProtNLM"/>
    </source>
</evidence>
<dbReference type="InterPro" id="IPR009256">
    <property type="entry name" value="YqgQ-like"/>
</dbReference>
<dbReference type="RefSeq" id="WP_057745470.1">
    <property type="nucleotide sequence ID" value="NZ_BJLU01000002.1"/>
</dbReference>
<proteinExistence type="predicted"/>